<feature type="chain" id="PRO_5012969488" description="Cytochrome c oxidase subunit 2" evidence="18">
    <location>
        <begin position="34"/>
        <end position="292"/>
    </location>
</feature>
<sequence>MNHSKNFKNLVWHKLLAVFSVISGLFSTSLAWAGENDYGVASEWQIDTQAPATDLMANMISFHNLMLWIISLVVVFVSVLLLIVIFKYNAKANPVPAKFTHNTLIEIVWTVVPIMILVIIAIPSFDLLYKQRVIPEPDFTIKVTGNQWYWSYEYPDHGDIAFDSVMIPEDELQEGQLRLLAVDNEVIVPVNKTVRLIVTGADVIHAWTIPSFGVKIDTIPGRLNEAWFKANREGIYYGQCSELCGKDHAFMPIAVRVVSDAEFAKWLEEAKVKFASVPAIQQIKVASLSAAE</sequence>
<evidence type="ECO:0000256" key="13">
    <source>
        <dbReference type="ARBA" id="ARBA00024688"/>
    </source>
</evidence>
<evidence type="ECO:0000256" key="1">
    <source>
        <dbReference type="ARBA" id="ARBA00001971"/>
    </source>
</evidence>
<dbReference type="GO" id="GO:0005886">
    <property type="term" value="C:plasma membrane"/>
    <property type="evidence" value="ECO:0007669"/>
    <property type="project" value="UniProtKB-SubCell"/>
</dbReference>
<dbReference type="InterPro" id="IPR045187">
    <property type="entry name" value="CcO_II"/>
</dbReference>
<dbReference type="NCBIfam" id="TIGR02866">
    <property type="entry name" value="CoxB"/>
    <property type="match status" value="1"/>
</dbReference>
<dbReference type="FunFam" id="2.60.40.420:FF:000001">
    <property type="entry name" value="Cytochrome c oxidase subunit 2"/>
    <property type="match status" value="1"/>
</dbReference>
<evidence type="ECO:0000256" key="12">
    <source>
        <dbReference type="ARBA" id="ARBA00023136"/>
    </source>
</evidence>
<evidence type="ECO:0000256" key="6">
    <source>
        <dbReference type="ARBA" id="ARBA00022692"/>
    </source>
</evidence>
<evidence type="ECO:0000256" key="17">
    <source>
        <dbReference type="SAM" id="Phobius"/>
    </source>
</evidence>
<keyword evidence="7 16" id="KW-0479">Metal-binding</keyword>
<dbReference type="InterPro" id="IPR036257">
    <property type="entry name" value="Cyt_c_oxidase_su2_TM_sf"/>
</dbReference>
<evidence type="ECO:0000256" key="5">
    <source>
        <dbReference type="ARBA" id="ARBA00022660"/>
    </source>
</evidence>
<dbReference type="PANTHER" id="PTHR22888:SF9">
    <property type="entry name" value="CYTOCHROME C OXIDASE SUBUNIT 2"/>
    <property type="match status" value="1"/>
</dbReference>
<dbReference type="CDD" id="cd13912">
    <property type="entry name" value="CcO_II_C"/>
    <property type="match status" value="1"/>
</dbReference>
<reference key="1">
    <citation type="submission" date="2017-08" db="EMBL/GenBank/DDBJ databases">
        <title>A dynamic microbial community with high functional redundancy inhabits the cold, oxic subseafloor aquifer.</title>
        <authorList>
            <person name="Tully B.J."/>
            <person name="Wheat C.G."/>
            <person name="Glazer B.T."/>
            <person name="Huber J.A."/>
        </authorList>
    </citation>
    <scope>NUCLEOTIDE SEQUENCE [LARGE SCALE GENOMIC DNA]</scope>
</reference>
<comment type="caution">
    <text evidence="21">The sequence shown here is derived from an EMBL/GenBank/DDBJ whole genome shotgun (WGS) entry which is preliminary data.</text>
</comment>
<comment type="cofactor">
    <cofactor evidence="16">
        <name>Cu cation</name>
        <dbReference type="ChEBI" id="CHEBI:23378"/>
    </cofactor>
    <text evidence="16">Binds a copper A center.</text>
</comment>
<dbReference type="Pfam" id="PF00116">
    <property type="entry name" value="COX2"/>
    <property type="match status" value="1"/>
</dbReference>
<dbReference type="InterPro" id="IPR034210">
    <property type="entry name" value="CcO_II_C"/>
</dbReference>
<dbReference type="SUPFAM" id="SSF81464">
    <property type="entry name" value="Cytochrome c oxidase subunit II-like, transmembrane region"/>
    <property type="match status" value="1"/>
</dbReference>
<dbReference type="Pfam" id="PF02790">
    <property type="entry name" value="COX2_TM"/>
    <property type="match status" value="1"/>
</dbReference>
<evidence type="ECO:0000256" key="16">
    <source>
        <dbReference type="RuleBase" id="RU004024"/>
    </source>
</evidence>
<evidence type="ECO:0000256" key="8">
    <source>
        <dbReference type="ARBA" id="ARBA00022967"/>
    </source>
</evidence>
<feature type="domain" description="Cytochrome oxidase subunit II copper A binding" evidence="19">
    <location>
        <begin position="136"/>
        <end position="269"/>
    </location>
</feature>
<dbReference type="EMBL" id="NVUS01000002">
    <property type="protein sequence ID" value="PCJ03586.1"/>
    <property type="molecule type" value="Genomic_DNA"/>
</dbReference>
<feature type="domain" description="Cytochrome oxidase subunit II transmembrane region profile" evidence="20">
    <location>
        <begin position="40"/>
        <end position="135"/>
    </location>
</feature>
<keyword evidence="10 17" id="KW-1133">Transmembrane helix</keyword>
<dbReference type="InterPro" id="IPR008972">
    <property type="entry name" value="Cupredoxin"/>
</dbReference>
<keyword evidence="6 15" id="KW-0812">Transmembrane</keyword>
<evidence type="ECO:0000256" key="10">
    <source>
        <dbReference type="ARBA" id="ARBA00022989"/>
    </source>
</evidence>
<dbReference type="PRINTS" id="PR01166">
    <property type="entry name" value="CYCOXIDASEII"/>
</dbReference>
<evidence type="ECO:0000256" key="9">
    <source>
        <dbReference type="ARBA" id="ARBA00022982"/>
    </source>
</evidence>
<keyword evidence="18" id="KW-0732">Signal</keyword>
<keyword evidence="5 15" id="KW-0679">Respiratory chain</keyword>
<keyword evidence="12 17" id="KW-0472">Membrane</keyword>
<dbReference type="GO" id="GO:0016491">
    <property type="term" value="F:oxidoreductase activity"/>
    <property type="evidence" value="ECO:0007669"/>
    <property type="project" value="InterPro"/>
</dbReference>
<keyword evidence="8" id="KW-1278">Translocase</keyword>
<comment type="function">
    <text evidence="13 16">Subunits I and II form the functional core of the enzyme complex. Electrons originating in cytochrome c are transferred via heme a and Cu(A) to the binuclear center formed by heme a3 and Cu(B).</text>
</comment>
<dbReference type="SUPFAM" id="SSF49503">
    <property type="entry name" value="Cupredoxins"/>
    <property type="match status" value="1"/>
</dbReference>
<dbReference type="InterPro" id="IPR001505">
    <property type="entry name" value="Copper_CuA"/>
</dbReference>
<comment type="catalytic activity">
    <reaction evidence="14 16">
        <text>4 Fe(II)-[cytochrome c] + O2 + 8 H(+)(in) = 4 Fe(III)-[cytochrome c] + 2 H2O + 4 H(+)(out)</text>
        <dbReference type="Rhea" id="RHEA:11436"/>
        <dbReference type="Rhea" id="RHEA-COMP:10350"/>
        <dbReference type="Rhea" id="RHEA-COMP:14399"/>
        <dbReference type="ChEBI" id="CHEBI:15377"/>
        <dbReference type="ChEBI" id="CHEBI:15378"/>
        <dbReference type="ChEBI" id="CHEBI:15379"/>
        <dbReference type="ChEBI" id="CHEBI:29033"/>
        <dbReference type="ChEBI" id="CHEBI:29034"/>
        <dbReference type="EC" id="7.1.1.9"/>
    </reaction>
</comment>
<evidence type="ECO:0000259" key="20">
    <source>
        <dbReference type="PROSITE" id="PS50999"/>
    </source>
</evidence>
<reference evidence="21" key="2">
    <citation type="journal article" date="2018" name="ISME J.">
        <title>A dynamic microbial community with high functional redundancy inhabits the cold, oxic subseafloor aquifer.</title>
        <authorList>
            <person name="Tully B.J."/>
            <person name="Wheat C.G."/>
            <person name="Glazer B.T."/>
            <person name="Huber J.A."/>
        </authorList>
    </citation>
    <scope>NUCLEOTIDE SEQUENCE</scope>
    <source>
        <strain evidence="21">NORP83</strain>
    </source>
</reference>
<evidence type="ECO:0000256" key="15">
    <source>
        <dbReference type="RuleBase" id="RU000456"/>
    </source>
</evidence>
<evidence type="ECO:0000256" key="3">
    <source>
        <dbReference type="ARBA" id="ARBA00007866"/>
    </source>
</evidence>
<name>A0A2A4ZAM9_9PROT</name>
<dbReference type="PROSITE" id="PS50999">
    <property type="entry name" value="COX2_TM"/>
    <property type="match status" value="1"/>
</dbReference>
<keyword evidence="4 15" id="KW-0813">Transport</keyword>
<keyword evidence="11 16" id="KW-0186">Copper</keyword>
<organism evidence="21">
    <name type="scientific">OCS116 cluster bacterium</name>
    <dbReference type="NCBI Taxonomy" id="2030921"/>
    <lineage>
        <taxon>Bacteria</taxon>
        <taxon>Pseudomonadati</taxon>
        <taxon>Pseudomonadota</taxon>
        <taxon>Alphaproteobacteria</taxon>
        <taxon>OCS116 cluster</taxon>
    </lineage>
</organism>
<accession>A0A2A4ZAM9</accession>
<dbReference type="InterPro" id="IPR011759">
    <property type="entry name" value="Cyt_c_oxidase_su2_TM_dom"/>
</dbReference>
<evidence type="ECO:0000313" key="21">
    <source>
        <dbReference type="EMBL" id="PCJ03586.1"/>
    </source>
</evidence>
<comment type="similarity">
    <text evidence="3 15">Belongs to the cytochrome c oxidase subunit 2 family.</text>
</comment>
<dbReference type="InterPro" id="IPR002429">
    <property type="entry name" value="CcO_II-like_C"/>
</dbReference>
<evidence type="ECO:0000256" key="4">
    <source>
        <dbReference type="ARBA" id="ARBA00022448"/>
    </source>
</evidence>
<dbReference type="PROSITE" id="PS00078">
    <property type="entry name" value="COX2"/>
    <property type="match status" value="1"/>
</dbReference>
<dbReference type="GO" id="GO:0042773">
    <property type="term" value="P:ATP synthesis coupled electron transport"/>
    <property type="evidence" value="ECO:0007669"/>
    <property type="project" value="TreeGrafter"/>
</dbReference>
<dbReference type="Gene3D" id="1.10.287.90">
    <property type="match status" value="1"/>
</dbReference>
<dbReference type="GO" id="GO:0005507">
    <property type="term" value="F:copper ion binding"/>
    <property type="evidence" value="ECO:0007669"/>
    <property type="project" value="InterPro"/>
</dbReference>
<keyword evidence="9 15" id="KW-0249">Electron transport</keyword>
<evidence type="ECO:0000256" key="14">
    <source>
        <dbReference type="ARBA" id="ARBA00047816"/>
    </source>
</evidence>
<evidence type="ECO:0000256" key="11">
    <source>
        <dbReference type="ARBA" id="ARBA00023008"/>
    </source>
</evidence>
<proteinExistence type="inferred from homology"/>
<comment type="subcellular location">
    <subcellularLocation>
        <location evidence="15">Cell membrane</location>
        <topology evidence="15">Multi-pass membrane protein</topology>
    </subcellularLocation>
    <subcellularLocation>
        <location evidence="2">Membrane</location>
        <topology evidence="2">Multi-pass membrane protein</topology>
    </subcellularLocation>
</comment>
<feature type="transmembrane region" description="Helical" evidence="17">
    <location>
        <begin position="65"/>
        <end position="86"/>
    </location>
</feature>
<protein>
    <recommendedName>
        <fullName evidence="16">Cytochrome c oxidase subunit 2</fullName>
        <ecNumber evidence="16">7.1.1.9</ecNumber>
    </recommendedName>
</protein>
<dbReference type="AlphaFoldDB" id="A0A2A4ZAM9"/>
<feature type="transmembrane region" description="Helical" evidence="17">
    <location>
        <begin position="107"/>
        <end position="129"/>
    </location>
</feature>
<evidence type="ECO:0000256" key="2">
    <source>
        <dbReference type="ARBA" id="ARBA00004141"/>
    </source>
</evidence>
<dbReference type="PANTHER" id="PTHR22888">
    <property type="entry name" value="CYTOCHROME C OXIDASE, SUBUNIT II"/>
    <property type="match status" value="1"/>
</dbReference>
<evidence type="ECO:0000256" key="18">
    <source>
        <dbReference type="SAM" id="SignalP"/>
    </source>
</evidence>
<evidence type="ECO:0000256" key="7">
    <source>
        <dbReference type="ARBA" id="ARBA00022723"/>
    </source>
</evidence>
<evidence type="ECO:0000259" key="19">
    <source>
        <dbReference type="PROSITE" id="PS50857"/>
    </source>
</evidence>
<dbReference type="InterPro" id="IPR014222">
    <property type="entry name" value="Cyt_c_oxidase_su2"/>
</dbReference>
<dbReference type="GO" id="GO:0004129">
    <property type="term" value="F:cytochrome-c oxidase activity"/>
    <property type="evidence" value="ECO:0007669"/>
    <property type="project" value="UniProtKB-EC"/>
</dbReference>
<dbReference type="Gene3D" id="2.60.40.420">
    <property type="entry name" value="Cupredoxins - blue copper proteins"/>
    <property type="match status" value="1"/>
</dbReference>
<feature type="signal peptide" evidence="18">
    <location>
        <begin position="1"/>
        <end position="33"/>
    </location>
</feature>
<comment type="cofactor">
    <cofactor evidence="1">
        <name>heme</name>
        <dbReference type="ChEBI" id="CHEBI:30413"/>
    </cofactor>
</comment>
<dbReference type="PROSITE" id="PS50857">
    <property type="entry name" value="COX2_CUA"/>
    <property type="match status" value="1"/>
</dbReference>
<gene>
    <name evidence="21" type="primary">coxB</name>
    <name evidence="21" type="ORF">COB13_02530</name>
</gene>
<dbReference type="EC" id="7.1.1.9" evidence="16"/>